<feature type="domain" description="Carbamoyltransferase Kae1-like" evidence="3">
    <location>
        <begin position="116"/>
        <end position="347"/>
    </location>
</feature>
<evidence type="ECO:0000313" key="5">
    <source>
        <dbReference type="Proteomes" id="UP000233293"/>
    </source>
</evidence>
<reference evidence="5" key="1">
    <citation type="submission" date="2017-12" db="EMBL/GenBank/DDBJ databases">
        <title>Draft genome sequence of Telmatospirillum siberiense 26-4b1T, an acidotolerant peatland alphaproteobacterium potentially involved in sulfur cycling.</title>
        <authorList>
            <person name="Hausmann B."/>
            <person name="Pjevac P."/>
            <person name="Schreck K."/>
            <person name="Herbold C.W."/>
            <person name="Daims H."/>
            <person name="Wagner M."/>
            <person name="Pester M."/>
            <person name="Loy A."/>
        </authorList>
    </citation>
    <scope>NUCLEOTIDE SEQUENCE [LARGE SCALE GENOMIC DNA]</scope>
    <source>
        <strain evidence="5">26-4b1</strain>
    </source>
</reference>
<dbReference type="Pfam" id="PF17788">
    <property type="entry name" value="HypF_C"/>
    <property type="match status" value="1"/>
</dbReference>
<evidence type="ECO:0000313" key="4">
    <source>
        <dbReference type="EMBL" id="PKU26546.1"/>
    </source>
</evidence>
<dbReference type="PANTHER" id="PTHR42959:SF1">
    <property type="entry name" value="CARBAMOYLTRANSFERASE HYPF"/>
    <property type="match status" value="1"/>
</dbReference>
<comment type="similarity">
    <text evidence="1">Belongs to the carbamoyltransferase HypF family.</text>
</comment>
<dbReference type="RefSeq" id="WP_101248778.1">
    <property type="nucleotide sequence ID" value="NZ_PIUM01000001.1"/>
</dbReference>
<dbReference type="Gene3D" id="3.30.420.360">
    <property type="match status" value="1"/>
</dbReference>
<evidence type="ECO:0000259" key="3">
    <source>
        <dbReference type="Pfam" id="PF22521"/>
    </source>
</evidence>
<gene>
    <name evidence="4" type="ORF">CWS72_01510</name>
</gene>
<dbReference type="GO" id="GO:0051604">
    <property type="term" value="P:protein maturation"/>
    <property type="evidence" value="ECO:0007669"/>
    <property type="project" value="TreeGrafter"/>
</dbReference>
<protein>
    <submittedName>
        <fullName evidence="4">Hydrogenase maturation protein HypF</fullName>
    </submittedName>
</protein>
<dbReference type="AlphaFoldDB" id="A0A2N3Q1L9"/>
<proteinExistence type="inferred from homology"/>
<dbReference type="InterPro" id="IPR051060">
    <property type="entry name" value="Carbamoyltrans_HypF-like"/>
</dbReference>
<comment type="caution">
    <text evidence="4">The sequence shown here is derived from an EMBL/GenBank/DDBJ whole genome shotgun (WGS) entry which is preliminary data.</text>
</comment>
<keyword evidence="5" id="KW-1185">Reference proteome</keyword>
<dbReference type="GO" id="GO:0008270">
    <property type="term" value="F:zinc ion binding"/>
    <property type="evidence" value="ECO:0007669"/>
    <property type="project" value="TreeGrafter"/>
</dbReference>
<dbReference type="Gene3D" id="3.30.420.40">
    <property type="match status" value="1"/>
</dbReference>
<dbReference type="InterPro" id="IPR055128">
    <property type="entry name" value="HypF_C_2"/>
</dbReference>
<accession>A0A2N3Q1L9</accession>
<evidence type="ECO:0000259" key="2">
    <source>
        <dbReference type="Pfam" id="PF17788"/>
    </source>
</evidence>
<feature type="domain" description="HypF Kae1-like" evidence="2">
    <location>
        <begin position="13"/>
        <end position="107"/>
    </location>
</feature>
<dbReference type="Proteomes" id="UP000233293">
    <property type="component" value="Unassembled WGS sequence"/>
</dbReference>
<organism evidence="4 5">
    <name type="scientific">Telmatospirillum siberiense</name>
    <dbReference type="NCBI Taxonomy" id="382514"/>
    <lineage>
        <taxon>Bacteria</taxon>
        <taxon>Pseudomonadati</taxon>
        <taxon>Pseudomonadota</taxon>
        <taxon>Alphaproteobacteria</taxon>
        <taxon>Rhodospirillales</taxon>
        <taxon>Rhodospirillaceae</taxon>
        <taxon>Telmatospirillum</taxon>
    </lineage>
</organism>
<dbReference type="InterPro" id="IPR041440">
    <property type="entry name" value="HypF_C"/>
</dbReference>
<dbReference type="OrthoDB" id="9808093at2"/>
<sequence>MTSIAITLPHRLPETLAVGAFLKNTLCAIQGNLALITPAIGNLDSSETIATFERAAAELIRTLGLKPALIAHDLHPDFYSTRWAEGQSSPALAVQHHHAHIAAVAAEHGLEETVIGLALDGFGLGPGNQSWGGELLLVDGPDYRRIGHLAPLAQPGGDLASRQPWRMAAAVLHRLGRDGEIAGRYGAQPGAAMLGHIIGRNLNSPPTSSAGRLFDAACGLLGVHLVADFEGQAPMALEAMVRRPRVLKDGWSIDEGVLDLLPTMEALLDRDAADGADLFHGTLVAAMLDWVCQAAEATGIRKVAMGGGCFFNKVLRQGLEDGLAERGLIPLLPKAASPGDPGVSLGQAWVAALEAGRAR</sequence>
<dbReference type="EMBL" id="PIUM01000001">
    <property type="protein sequence ID" value="PKU26546.1"/>
    <property type="molecule type" value="Genomic_DNA"/>
</dbReference>
<dbReference type="GO" id="GO:0016743">
    <property type="term" value="F:carboxyl- or carbamoyltransferase activity"/>
    <property type="evidence" value="ECO:0007669"/>
    <property type="project" value="TreeGrafter"/>
</dbReference>
<name>A0A2N3Q1L9_9PROT</name>
<dbReference type="PANTHER" id="PTHR42959">
    <property type="entry name" value="CARBAMOYLTRANSFERASE"/>
    <property type="match status" value="1"/>
</dbReference>
<dbReference type="Pfam" id="PF22521">
    <property type="entry name" value="HypF_C_2"/>
    <property type="match status" value="1"/>
</dbReference>
<evidence type="ECO:0000256" key="1">
    <source>
        <dbReference type="ARBA" id="ARBA00008097"/>
    </source>
</evidence>